<feature type="non-terminal residue" evidence="3">
    <location>
        <position position="112"/>
    </location>
</feature>
<keyword evidence="1" id="KW-0812">Transmembrane</keyword>
<dbReference type="PANTHER" id="PTHR19446">
    <property type="entry name" value="REVERSE TRANSCRIPTASES"/>
    <property type="match status" value="1"/>
</dbReference>
<reference evidence="3" key="1">
    <citation type="submission" date="2015-11" db="EMBL/GenBank/DDBJ databases">
        <title>De novo transcriptome assembly of four potential Pierce s Disease insect vectors from Arizona vineyards.</title>
        <authorList>
            <person name="Tassone E.E."/>
        </authorList>
    </citation>
    <scope>NUCLEOTIDE SEQUENCE</scope>
</reference>
<feature type="transmembrane region" description="Helical" evidence="1">
    <location>
        <begin position="6"/>
        <end position="29"/>
    </location>
</feature>
<feature type="domain" description="Reverse transcriptase" evidence="2">
    <location>
        <begin position="22"/>
        <end position="108"/>
    </location>
</feature>
<evidence type="ECO:0000259" key="2">
    <source>
        <dbReference type="Pfam" id="PF00078"/>
    </source>
</evidence>
<protein>
    <recommendedName>
        <fullName evidence="2">Reverse transcriptase domain-containing protein</fullName>
    </recommendedName>
</protein>
<evidence type="ECO:0000256" key="1">
    <source>
        <dbReference type="SAM" id="Phobius"/>
    </source>
</evidence>
<proteinExistence type="predicted"/>
<evidence type="ECO:0000313" key="3">
    <source>
        <dbReference type="EMBL" id="JAS58125.1"/>
    </source>
</evidence>
<dbReference type="Pfam" id="PF00078">
    <property type="entry name" value="RVT_1"/>
    <property type="match status" value="1"/>
</dbReference>
<keyword evidence="1" id="KW-0472">Membrane</keyword>
<name>A0A1B6G6Q9_9HEMI</name>
<feature type="non-terminal residue" evidence="3">
    <location>
        <position position="1"/>
    </location>
</feature>
<dbReference type="AlphaFoldDB" id="A0A1B6G6Q9"/>
<dbReference type="EMBL" id="GECZ01011644">
    <property type="protein sequence ID" value="JAS58125.1"/>
    <property type="molecule type" value="Transcribed_RNA"/>
</dbReference>
<gene>
    <name evidence="3" type="ORF">g.50188</name>
</gene>
<sequence length="112" mass="13474">VLENRALLTILLIYFYFWTTQISHGLKILEKIIEKRLRAATENQLEEEQYAFRGNRSTTDLIFSLRRMIEKHMEKEKPLIMVFLDIEKAYNSVPRNKIWECLKQRNVTESLL</sequence>
<accession>A0A1B6G6Q9</accession>
<dbReference type="InterPro" id="IPR000477">
    <property type="entry name" value="RT_dom"/>
</dbReference>
<keyword evidence="1" id="KW-1133">Transmembrane helix</keyword>
<organism evidence="3">
    <name type="scientific">Cuerna arida</name>
    <dbReference type="NCBI Taxonomy" id="1464854"/>
    <lineage>
        <taxon>Eukaryota</taxon>
        <taxon>Metazoa</taxon>
        <taxon>Ecdysozoa</taxon>
        <taxon>Arthropoda</taxon>
        <taxon>Hexapoda</taxon>
        <taxon>Insecta</taxon>
        <taxon>Pterygota</taxon>
        <taxon>Neoptera</taxon>
        <taxon>Paraneoptera</taxon>
        <taxon>Hemiptera</taxon>
        <taxon>Auchenorrhyncha</taxon>
        <taxon>Membracoidea</taxon>
        <taxon>Cicadellidae</taxon>
        <taxon>Cicadellinae</taxon>
        <taxon>Proconiini</taxon>
        <taxon>Cuerna</taxon>
    </lineage>
</organism>